<evidence type="ECO:0000256" key="3">
    <source>
        <dbReference type="ARBA" id="ARBA00022723"/>
    </source>
</evidence>
<name>A0A830H8V5_9CHLO</name>
<dbReference type="GO" id="GO:0008841">
    <property type="term" value="F:dihydrofolate synthase activity"/>
    <property type="evidence" value="ECO:0007669"/>
    <property type="project" value="TreeGrafter"/>
</dbReference>
<keyword evidence="5" id="KW-0067">ATP-binding</keyword>
<dbReference type="SUPFAM" id="SSF53244">
    <property type="entry name" value="MurD-like peptide ligases, peptide-binding domain"/>
    <property type="match status" value="1"/>
</dbReference>
<dbReference type="InterPro" id="IPR001645">
    <property type="entry name" value="Folylpolyglutamate_synth"/>
</dbReference>
<dbReference type="SUPFAM" id="SSF53623">
    <property type="entry name" value="MurD-like peptide ligases, catalytic domain"/>
    <property type="match status" value="1"/>
</dbReference>
<dbReference type="PANTHER" id="PTHR11136">
    <property type="entry name" value="FOLYLPOLYGLUTAMATE SYNTHASE-RELATED"/>
    <property type="match status" value="1"/>
</dbReference>
<dbReference type="Gene3D" id="3.40.1190.10">
    <property type="entry name" value="Mur-like, catalytic domain"/>
    <property type="match status" value="1"/>
</dbReference>
<dbReference type="PANTHER" id="PTHR11136:SF0">
    <property type="entry name" value="DIHYDROFOLATE SYNTHETASE-RELATED"/>
    <property type="match status" value="1"/>
</dbReference>
<dbReference type="InterPro" id="IPR036565">
    <property type="entry name" value="Mur-like_cat_sf"/>
</dbReference>
<protein>
    <recommendedName>
        <fullName evidence="9">Mur ligase central domain-containing protein</fullName>
    </recommendedName>
</protein>
<evidence type="ECO:0000256" key="6">
    <source>
        <dbReference type="ARBA" id="ARBA00022842"/>
    </source>
</evidence>
<dbReference type="AlphaFoldDB" id="A0A830H8V5"/>
<keyword evidence="6" id="KW-0460">Magnesium</keyword>
<evidence type="ECO:0000313" key="8">
    <source>
        <dbReference type="Proteomes" id="UP000660262"/>
    </source>
</evidence>
<keyword evidence="4" id="KW-0547">Nucleotide-binding</keyword>
<dbReference type="OrthoDB" id="5212574at2759"/>
<keyword evidence="8" id="KW-1185">Reference proteome</keyword>
<accession>A0A830H8V5</accession>
<evidence type="ECO:0000313" key="7">
    <source>
        <dbReference type="EMBL" id="GHP03405.1"/>
    </source>
</evidence>
<comment type="similarity">
    <text evidence="1">Belongs to the folylpolyglutamate synthase family.</text>
</comment>
<dbReference type="EMBL" id="BNJQ01000005">
    <property type="protein sequence ID" value="GHP03405.1"/>
    <property type="molecule type" value="Genomic_DNA"/>
</dbReference>
<dbReference type="GO" id="GO:0005737">
    <property type="term" value="C:cytoplasm"/>
    <property type="evidence" value="ECO:0007669"/>
    <property type="project" value="TreeGrafter"/>
</dbReference>
<proteinExistence type="inferred from homology"/>
<dbReference type="GO" id="GO:0046872">
    <property type="term" value="F:metal ion binding"/>
    <property type="evidence" value="ECO:0007669"/>
    <property type="project" value="UniProtKB-KW"/>
</dbReference>
<comment type="caution">
    <text evidence="7">The sequence shown here is derived from an EMBL/GenBank/DDBJ whole genome shotgun (WGS) entry which is preliminary data.</text>
</comment>
<sequence>MSSLNHEASGVPRNAATDCANERFPLKRVDDLLRHLGNPQNRMHAVHVVGSKGKGSCASLLARVFAASGHVNVGLYTSPHVLALSERVRVLTNQDDDGDVGDAALLRAFETYAPAVRTAQEEAGGAITRFEVLTCLALRYFADANVRVAVMEAGLGGVSDATNVFGGGRGQRNDGDGDGDVARANRVLGVLCTHVSNEHASALGGSLASVCKSKASIAASGRPFVVVRQTERGVRGALVETAEAAGARVHTAGTLIPSDSNPTARHGFVYTAPDGRREVENVQIPTRLRYAPASHTNIEAVLALALAIRSQNGDVFEGQGKLGIDLAQILSNEMFVRGIAHWTPPRGRGEVLEGRDDWPVVVVDGAHTPESVSQAIEAVRNRRLAEAARENPDVLPSSIRVAAVVALMNDKDASGIMDVLHASRLNRVVFSSSSVNGDSSRFHAPKALYDLYNKPEESTWCDGGVVSAMRNAANCVGRDGSIVVLGSFYAGADAMRAWFSDDSDM</sequence>
<evidence type="ECO:0000256" key="5">
    <source>
        <dbReference type="ARBA" id="ARBA00022840"/>
    </source>
</evidence>
<reference evidence="7" key="1">
    <citation type="submission" date="2020-10" db="EMBL/GenBank/DDBJ databases">
        <title>Unveiling of a novel bifunctional photoreceptor, Dualchrome1, isolated from a cosmopolitan green alga.</title>
        <authorList>
            <person name="Suzuki S."/>
            <person name="Kawachi M."/>
        </authorList>
    </citation>
    <scope>NUCLEOTIDE SEQUENCE</scope>
    <source>
        <strain evidence="7">NIES 2893</strain>
    </source>
</reference>
<dbReference type="GO" id="GO:0004326">
    <property type="term" value="F:tetrahydrofolylpolyglutamate synthase activity"/>
    <property type="evidence" value="ECO:0007669"/>
    <property type="project" value="InterPro"/>
</dbReference>
<gene>
    <name evidence="7" type="ORF">PPROV_000216000</name>
</gene>
<keyword evidence="3" id="KW-0479">Metal-binding</keyword>
<evidence type="ECO:0000256" key="4">
    <source>
        <dbReference type="ARBA" id="ARBA00022741"/>
    </source>
</evidence>
<dbReference type="Proteomes" id="UP000660262">
    <property type="component" value="Unassembled WGS sequence"/>
</dbReference>
<dbReference type="Gene3D" id="3.90.190.20">
    <property type="entry name" value="Mur ligase, C-terminal domain"/>
    <property type="match status" value="1"/>
</dbReference>
<dbReference type="InterPro" id="IPR036615">
    <property type="entry name" value="Mur_ligase_C_dom_sf"/>
</dbReference>
<keyword evidence="2" id="KW-0436">Ligase</keyword>
<evidence type="ECO:0000256" key="2">
    <source>
        <dbReference type="ARBA" id="ARBA00022598"/>
    </source>
</evidence>
<evidence type="ECO:0008006" key="9">
    <source>
        <dbReference type="Google" id="ProtNLM"/>
    </source>
</evidence>
<dbReference type="GO" id="GO:0005524">
    <property type="term" value="F:ATP binding"/>
    <property type="evidence" value="ECO:0007669"/>
    <property type="project" value="UniProtKB-KW"/>
</dbReference>
<evidence type="ECO:0000256" key="1">
    <source>
        <dbReference type="ARBA" id="ARBA00008276"/>
    </source>
</evidence>
<organism evidence="7 8">
    <name type="scientific">Pycnococcus provasolii</name>
    <dbReference type="NCBI Taxonomy" id="41880"/>
    <lineage>
        <taxon>Eukaryota</taxon>
        <taxon>Viridiplantae</taxon>
        <taxon>Chlorophyta</taxon>
        <taxon>Pseudoscourfieldiophyceae</taxon>
        <taxon>Pseudoscourfieldiales</taxon>
        <taxon>Pycnococcaceae</taxon>
        <taxon>Pycnococcus</taxon>
    </lineage>
</organism>